<evidence type="ECO:0000313" key="2">
    <source>
        <dbReference type="Proteomes" id="UP000019376"/>
    </source>
</evidence>
<reference evidence="1 2" key="1">
    <citation type="journal article" date="2013" name="PLoS ONE">
        <title>Genomic and secretomic analyses reveal unique features of the lignocellulolytic enzyme system of Penicillium decumbens.</title>
        <authorList>
            <person name="Liu G."/>
            <person name="Zhang L."/>
            <person name="Wei X."/>
            <person name="Zou G."/>
            <person name="Qin Y."/>
            <person name="Ma L."/>
            <person name="Li J."/>
            <person name="Zheng H."/>
            <person name="Wang S."/>
            <person name="Wang C."/>
            <person name="Xun L."/>
            <person name="Zhao G.-P."/>
            <person name="Zhou Z."/>
            <person name="Qu Y."/>
        </authorList>
    </citation>
    <scope>NUCLEOTIDE SEQUENCE [LARGE SCALE GENOMIC DNA]</scope>
    <source>
        <strain evidence="2">114-2 / CGMCC 5302</strain>
    </source>
</reference>
<proteinExistence type="predicted"/>
<accession>S7Z9H9</accession>
<name>S7Z9H9_PENO1</name>
<sequence length="101" mass="11318">MNVSVVTNRIYNAHCFPTFDAEIHKYRFGFSASKARTLRSVEAVENLGAFLHMGSTWVLQNSSTEVSSASDMSRSLPSPPPSTPILFELGWRSAPRESMHW</sequence>
<dbReference type="EMBL" id="KB644409">
    <property type="protein sequence ID" value="EPS26849.1"/>
    <property type="molecule type" value="Genomic_DNA"/>
</dbReference>
<dbReference type="Proteomes" id="UP000019376">
    <property type="component" value="Unassembled WGS sequence"/>
</dbReference>
<gene>
    <name evidence="1" type="ORF">PDE_01789</name>
</gene>
<organism evidence="1 2">
    <name type="scientific">Penicillium oxalicum (strain 114-2 / CGMCC 5302)</name>
    <name type="common">Penicillium decumbens</name>
    <dbReference type="NCBI Taxonomy" id="933388"/>
    <lineage>
        <taxon>Eukaryota</taxon>
        <taxon>Fungi</taxon>
        <taxon>Dikarya</taxon>
        <taxon>Ascomycota</taxon>
        <taxon>Pezizomycotina</taxon>
        <taxon>Eurotiomycetes</taxon>
        <taxon>Eurotiomycetidae</taxon>
        <taxon>Eurotiales</taxon>
        <taxon>Aspergillaceae</taxon>
        <taxon>Penicillium</taxon>
    </lineage>
</organism>
<protein>
    <submittedName>
        <fullName evidence="1">Uncharacterized protein</fullName>
    </submittedName>
</protein>
<keyword evidence="2" id="KW-1185">Reference proteome</keyword>
<dbReference type="AlphaFoldDB" id="S7Z9H9"/>
<dbReference type="HOGENOM" id="CLU_2292626_0_0_1"/>
<evidence type="ECO:0000313" key="1">
    <source>
        <dbReference type="EMBL" id="EPS26849.1"/>
    </source>
</evidence>